<accession>U4L8T3</accession>
<dbReference type="AlphaFoldDB" id="U4L8T3"/>
<sequence length="147" mass="16877">MCQQICQNRQRLGDGILEAHITRNYRQLNQENNNSSGTGHLEKFLLQALRFDQLDAYRASVKKYLKYGWPQDSTTRRGPMAIRIDALFYPVPQNFSTYICGQLEVGPQAILLALLDIPLPFLSPDLPQQDKMRNTDWSTYVPIPSGY</sequence>
<reference evidence="1 2" key="1">
    <citation type="journal article" date="2013" name="PLoS Genet.">
        <title>The genome and development-dependent transcriptomes of Pyronema confluens: a window into fungal evolution.</title>
        <authorList>
            <person name="Traeger S."/>
            <person name="Altegoer F."/>
            <person name="Freitag M."/>
            <person name="Gabaldon T."/>
            <person name="Kempken F."/>
            <person name="Kumar A."/>
            <person name="Marcet-Houben M."/>
            <person name="Poggeler S."/>
            <person name="Stajich J.E."/>
            <person name="Nowrousian M."/>
        </authorList>
    </citation>
    <scope>NUCLEOTIDE SEQUENCE [LARGE SCALE GENOMIC DNA]</scope>
    <source>
        <strain evidence="2">CBS 100304</strain>
        <tissue evidence="1">Vegetative mycelium</tissue>
    </source>
</reference>
<evidence type="ECO:0000313" key="1">
    <source>
        <dbReference type="EMBL" id="CCX13257.1"/>
    </source>
</evidence>
<gene>
    <name evidence="1" type="ORF">PCON_12850</name>
</gene>
<keyword evidence="2" id="KW-1185">Reference proteome</keyword>
<dbReference type="Proteomes" id="UP000018144">
    <property type="component" value="Unassembled WGS sequence"/>
</dbReference>
<dbReference type="EMBL" id="HF935791">
    <property type="protein sequence ID" value="CCX13257.1"/>
    <property type="molecule type" value="Genomic_DNA"/>
</dbReference>
<proteinExistence type="predicted"/>
<organism evidence="1 2">
    <name type="scientific">Pyronema omphalodes (strain CBS 100304)</name>
    <name type="common">Pyronema confluens</name>
    <dbReference type="NCBI Taxonomy" id="1076935"/>
    <lineage>
        <taxon>Eukaryota</taxon>
        <taxon>Fungi</taxon>
        <taxon>Dikarya</taxon>
        <taxon>Ascomycota</taxon>
        <taxon>Pezizomycotina</taxon>
        <taxon>Pezizomycetes</taxon>
        <taxon>Pezizales</taxon>
        <taxon>Pyronemataceae</taxon>
        <taxon>Pyronema</taxon>
    </lineage>
</organism>
<evidence type="ECO:0000313" key="2">
    <source>
        <dbReference type="Proteomes" id="UP000018144"/>
    </source>
</evidence>
<protein>
    <submittedName>
        <fullName evidence="1">Uncharacterized protein</fullName>
    </submittedName>
</protein>
<name>U4L8T3_PYROM</name>